<dbReference type="GO" id="GO:0009253">
    <property type="term" value="P:peptidoglycan catabolic process"/>
    <property type="evidence" value="ECO:0007669"/>
    <property type="project" value="InterPro"/>
</dbReference>
<evidence type="ECO:0000313" key="2">
    <source>
        <dbReference type="EMBL" id="MCA9397230.1"/>
    </source>
</evidence>
<dbReference type="InterPro" id="IPR003646">
    <property type="entry name" value="SH3-like_bac-type"/>
</dbReference>
<evidence type="ECO:0000313" key="3">
    <source>
        <dbReference type="Proteomes" id="UP000699691"/>
    </source>
</evidence>
<gene>
    <name evidence="2" type="ORF">KC573_00215</name>
</gene>
<dbReference type="PROSITE" id="PS51781">
    <property type="entry name" value="SH3B"/>
    <property type="match status" value="1"/>
</dbReference>
<dbReference type="Proteomes" id="UP000699691">
    <property type="component" value="Unassembled WGS sequence"/>
</dbReference>
<protein>
    <submittedName>
        <fullName evidence="2">SH3 domain-containing protein</fullName>
    </submittedName>
</protein>
<dbReference type="Gene3D" id="2.60.40.10">
    <property type="entry name" value="Immunoglobulins"/>
    <property type="match status" value="1"/>
</dbReference>
<dbReference type="InterPro" id="IPR036505">
    <property type="entry name" value="Amidase/PGRP_sf"/>
</dbReference>
<dbReference type="GO" id="GO:0008745">
    <property type="term" value="F:N-acetylmuramoyl-L-alanine amidase activity"/>
    <property type="evidence" value="ECO:0007669"/>
    <property type="project" value="InterPro"/>
</dbReference>
<dbReference type="SUPFAM" id="SSF55846">
    <property type="entry name" value="N-acetylmuramoyl-L-alanine amidase-like"/>
    <property type="match status" value="1"/>
</dbReference>
<reference evidence="2" key="2">
    <citation type="journal article" date="2021" name="Microbiome">
        <title>Successional dynamics and alternative stable states in a saline activated sludge microbial community over 9 years.</title>
        <authorList>
            <person name="Wang Y."/>
            <person name="Ye J."/>
            <person name="Ju F."/>
            <person name="Liu L."/>
            <person name="Boyd J.A."/>
            <person name="Deng Y."/>
            <person name="Parks D.H."/>
            <person name="Jiang X."/>
            <person name="Yin X."/>
            <person name="Woodcroft B.J."/>
            <person name="Tyson G.W."/>
            <person name="Hugenholtz P."/>
            <person name="Polz M.F."/>
            <person name="Zhang T."/>
        </authorList>
    </citation>
    <scope>NUCLEOTIDE SEQUENCE</scope>
    <source>
        <strain evidence="2">HKST-UBA02</strain>
    </source>
</reference>
<dbReference type="Gene3D" id="2.30.30.40">
    <property type="entry name" value="SH3 Domains"/>
    <property type="match status" value="1"/>
</dbReference>
<organism evidence="2 3">
    <name type="scientific">candidate division WWE3 bacterium</name>
    <dbReference type="NCBI Taxonomy" id="2053526"/>
    <lineage>
        <taxon>Bacteria</taxon>
        <taxon>Katanobacteria</taxon>
    </lineage>
</organism>
<dbReference type="Pfam" id="PF08239">
    <property type="entry name" value="SH3_3"/>
    <property type="match status" value="1"/>
</dbReference>
<sequence>MKKIILGLVILIPCIYILFRTTPLESLFPKEKVSLEIIGQDVPLVLYIDNRLIGTLPLNNITVSPGVHTFALYSVIGEDSTKQWWQEEISVSNEDDLKLVIQSQGELVESVALVRLFDDSRSNLSRIFVAPELVTMTWNDKVYHDFPVVLESLPPGEHVFHIDGDIYSSMDIAVQLPQHMQVEMHVQVFFDYLSSIGKAEGLVIEPRLDASVPISRRWEWGALEAPVPANNLATAPWETIDVYVMNFPQDQSSTGIVKMLEGTFMEQGGLFRIPFCFIVDEIGSVYEGLGIWNYDYSQLSSGITTFYKGGCPVLVVGEYISVAEQRALNYIAAFIKEPPQLQASVESNEQLVQVATEQISDTTVTVKNTGWEMWRNINGQAVRVHVNDVSRRSDIYNPDIWIDVSVATAMEDPLVLPGAETTFVIPFKAPIYPIASDEVFSLYQDENKISGSEITLKMKVTGEGKGVEIQNTPVGFLNVREEPSGNGRLVGSVYPGERYLLLESSGSWHKIRLSDGTEGWVSGDFIKELPI</sequence>
<comment type="caution">
    <text evidence="2">The sequence shown here is derived from an EMBL/GenBank/DDBJ whole genome shotgun (WGS) entry which is preliminary data.</text>
</comment>
<dbReference type="SMART" id="SM00287">
    <property type="entry name" value="SH3b"/>
    <property type="match status" value="1"/>
</dbReference>
<name>A0A955LV99_UNCKA</name>
<evidence type="ECO:0000259" key="1">
    <source>
        <dbReference type="PROSITE" id="PS51781"/>
    </source>
</evidence>
<dbReference type="AlphaFoldDB" id="A0A955LV99"/>
<reference evidence="2" key="1">
    <citation type="submission" date="2020-04" db="EMBL/GenBank/DDBJ databases">
        <authorList>
            <person name="Zhang T."/>
        </authorList>
    </citation>
    <scope>NUCLEOTIDE SEQUENCE</scope>
    <source>
        <strain evidence="2">HKST-UBA02</strain>
    </source>
</reference>
<accession>A0A955LV99</accession>
<dbReference type="EMBL" id="JAGQKY010000004">
    <property type="protein sequence ID" value="MCA9397230.1"/>
    <property type="molecule type" value="Genomic_DNA"/>
</dbReference>
<dbReference type="InterPro" id="IPR013783">
    <property type="entry name" value="Ig-like_fold"/>
</dbReference>
<proteinExistence type="predicted"/>
<feature type="domain" description="SH3b" evidence="1">
    <location>
        <begin position="467"/>
        <end position="530"/>
    </location>
</feature>